<dbReference type="EMBL" id="CP064782">
    <property type="protein sequence ID" value="QWT50119.1"/>
    <property type="molecule type" value="Genomic_DNA"/>
</dbReference>
<keyword evidence="12" id="KW-1185">Reference proteome</keyword>
<evidence type="ECO:0000313" key="11">
    <source>
        <dbReference type="EMBL" id="QWT50119.1"/>
    </source>
</evidence>
<evidence type="ECO:0000259" key="10">
    <source>
        <dbReference type="PROSITE" id="PS51645"/>
    </source>
</evidence>
<reference evidence="11" key="1">
    <citation type="submission" date="2020-11" db="EMBL/GenBank/DDBJ databases">
        <title>Azospira inquinata sp. nov.</title>
        <authorList>
            <person name="Moe W.M."/>
            <person name="Mikes M.C."/>
        </authorList>
    </citation>
    <scope>NUCLEOTIDE SEQUENCE</scope>
    <source>
        <strain evidence="11">Azo-3</strain>
    </source>
</reference>
<evidence type="ECO:0000256" key="1">
    <source>
        <dbReference type="ARBA" id="ARBA00001932"/>
    </source>
</evidence>
<dbReference type="PROSITE" id="PS00394">
    <property type="entry name" value="DNA_PHOTOLYASES_1_1"/>
    <property type="match status" value="1"/>
</dbReference>
<dbReference type="InterPro" id="IPR002081">
    <property type="entry name" value="Cryptochrome/DNA_photolyase_1"/>
</dbReference>
<dbReference type="GO" id="GO:0009416">
    <property type="term" value="P:response to light stimulus"/>
    <property type="evidence" value="ECO:0007669"/>
    <property type="project" value="TreeGrafter"/>
</dbReference>
<gene>
    <name evidence="11" type="ORF">Azoinq_05855</name>
</gene>
<dbReference type="PROSITE" id="PS51645">
    <property type="entry name" value="PHR_CRY_ALPHA_BETA"/>
    <property type="match status" value="1"/>
</dbReference>
<accession>A0A975XVS0</accession>
<evidence type="ECO:0000256" key="2">
    <source>
        <dbReference type="ARBA" id="ARBA00013149"/>
    </source>
</evidence>
<feature type="binding site" evidence="8">
    <location>
        <begin position="277"/>
        <end position="284"/>
    </location>
    <ligand>
        <name>FAD</name>
        <dbReference type="ChEBI" id="CHEBI:57692"/>
    </ligand>
</feature>
<feature type="site" description="Electron transfer via tryptophanyl radical" evidence="9">
    <location>
        <position position="308"/>
    </location>
</feature>
<evidence type="ECO:0000256" key="9">
    <source>
        <dbReference type="PIRSR" id="PIRSR602081-2"/>
    </source>
</evidence>
<feature type="site" description="Electron transfer via tryptophanyl radical" evidence="9">
    <location>
        <position position="384"/>
    </location>
</feature>
<evidence type="ECO:0000256" key="3">
    <source>
        <dbReference type="ARBA" id="ARBA00014046"/>
    </source>
</evidence>
<dbReference type="AlphaFoldDB" id="A0A975XVS0"/>
<evidence type="ECO:0000256" key="8">
    <source>
        <dbReference type="PIRSR" id="PIRSR602081-1"/>
    </source>
</evidence>
<evidence type="ECO:0000313" key="12">
    <source>
        <dbReference type="Proteomes" id="UP000683428"/>
    </source>
</evidence>
<proteinExistence type="predicted"/>
<dbReference type="KEGG" id="aiq:Azoinq_05855"/>
<evidence type="ECO:0000256" key="6">
    <source>
        <dbReference type="ARBA" id="ARBA00022991"/>
    </source>
</evidence>
<dbReference type="InterPro" id="IPR018394">
    <property type="entry name" value="DNA_photolyase_1_CS_C"/>
</dbReference>
<protein>
    <recommendedName>
        <fullName evidence="3">Deoxyribodipyrimidine photo-lyase</fullName>
        <ecNumber evidence="2">4.1.99.3</ecNumber>
    </recommendedName>
</protein>
<comment type="cofactor">
    <cofactor evidence="8">
        <name>FAD</name>
        <dbReference type="ChEBI" id="CHEBI:57692"/>
    </cofactor>
    <text evidence="8">Binds 1 FAD per subunit.</text>
</comment>
<organism evidence="11 12">
    <name type="scientific">Azospira inquinata</name>
    <dbReference type="NCBI Taxonomy" id="2785627"/>
    <lineage>
        <taxon>Bacteria</taxon>
        <taxon>Pseudomonadati</taxon>
        <taxon>Pseudomonadota</taxon>
        <taxon>Betaproteobacteria</taxon>
        <taxon>Rhodocyclales</taxon>
        <taxon>Rhodocyclaceae</taxon>
        <taxon>Azospira</taxon>
    </lineage>
</organism>
<dbReference type="Pfam" id="PF03441">
    <property type="entry name" value="FAD_binding_7"/>
    <property type="match status" value="1"/>
</dbReference>
<keyword evidence="4 8" id="KW-0285">Flavoprotein</keyword>
<dbReference type="GO" id="GO:0003677">
    <property type="term" value="F:DNA binding"/>
    <property type="evidence" value="ECO:0007669"/>
    <property type="project" value="TreeGrafter"/>
</dbReference>
<comment type="cofactor">
    <cofactor evidence="1">
        <name>(6R)-5,10-methylene-5,6,7,8-tetrahydrofolate</name>
        <dbReference type="ChEBI" id="CHEBI:15636"/>
    </cofactor>
</comment>
<evidence type="ECO:0000256" key="7">
    <source>
        <dbReference type="ARBA" id="ARBA00033999"/>
    </source>
</evidence>
<dbReference type="Pfam" id="PF00875">
    <property type="entry name" value="DNA_photolyase"/>
    <property type="match status" value="1"/>
</dbReference>
<keyword evidence="6" id="KW-0157">Chromophore</keyword>
<dbReference type="RefSeq" id="WP_216131108.1">
    <property type="nucleotide sequence ID" value="NZ_CP064782.1"/>
</dbReference>
<dbReference type="GO" id="GO:0000719">
    <property type="term" value="P:photoreactive repair"/>
    <property type="evidence" value="ECO:0007669"/>
    <property type="project" value="UniProtKB-ARBA"/>
</dbReference>
<dbReference type="PANTHER" id="PTHR11455">
    <property type="entry name" value="CRYPTOCHROME"/>
    <property type="match status" value="1"/>
</dbReference>
<sequence>MLDKALVWFRRDLRNFDHAALHAALTGARQVWCVFVFDRDILAPLPHPLDRRVEFIHRSVVELHAALAAQGGGLILRHGRPVEEIPALARQLGVQGVFANRDYEPQAKVRDRQVETALAAEGISLHLSKDQVLFDGDEVLTRSGNPYTIFTPYKNAWLARLAAPEGDFFLRPYPIEAHAHRLAPLPPGESSLSLADLGFAPTDLDKLGVTPGMAGAQERWEDFLPRLDAYGEKRDFPARKGVSYLSPHLRFGTLSLRHLAAQAWRQGTAGATTWLAELAWRDFYFMLLDHFPQLPERCFKPEFDALEWDQAPHLLAAWQAGETGYPLVDAAMRQLTHCGWMHNRLRMVTASFLTKDLGLDWHLGEAHFARHLLDFDLAANNGGWQWAASTGCDAQPWFRIFNPVTQSEKFDPRGEFIRRYLPELARVPDRYIHAPWLMSAAEQATCGLRIGKDYPAPVVDHAQARQRTLARFEAVKHQGKTAL</sequence>
<dbReference type="EC" id="4.1.99.3" evidence="2"/>
<evidence type="ECO:0000256" key="5">
    <source>
        <dbReference type="ARBA" id="ARBA00022827"/>
    </source>
</evidence>
<dbReference type="Proteomes" id="UP000683428">
    <property type="component" value="Chromosome"/>
</dbReference>
<feature type="binding site" evidence="8">
    <location>
        <position position="274"/>
    </location>
    <ligand>
        <name>FAD</name>
        <dbReference type="ChEBI" id="CHEBI:57692"/>
    </ligand>
</feature>
<dbReference type="InterPro" id="IPR005101">
    <property type="entry name" value="Cryptochr/Photolyase_FAD-bd"/>
</dbReference>
<feature type="site" description="Electron transfer via tryptophanyl radical" evidence="9">
    <location>
        <position position="361"/>
    </location>
</feature>
<feature type="domain" description="Photolyase/cryptochrome alpha/beta" evidence="10">
    <location>
        <begin position="3"/>
        <end position="133"/>
    </location>
</feature>
<comment type="catalytic activity">
    <reaction evidence="7">
        <text>cyclobutadipyrimidine (in DNA) = 2 pyrimidine residues (in DNA).</text>
        <dbReference type="EC" id="4.1.99.3"/>
    </reaction>
</comment>
<keyword evidence="5 8" id="KW-0274">FAD</keyword>
<dbReference type="GO" id="GO:0071949">
    <property type="term" value="F:FAD binding"/>
    <property type="evidence" value="ECO:0007669"/>
    <property type="project" value="TreeGrafter"/>
</dbReference>
<dbReference type="GO" id="GO:0003904">
    <property type="term" value="F:deoxyribodipyrimidine photo-lyase activity"/>
    <property type="evidence" value="ECO:0007669"/>
    <property type="project" value="UniProtKB-EC"/>
</dbReference>
<dbReference type="FunFam" id="1.10.579.10:FF:000003">
    <property type="entry name" value="Deoxyribodipyrimidine photo-lyase"/>
    <property type="match status" value="1"/>
</dbReference>
<evidence type="ECO:0000256" key="4">
    <source>
        <dbReference type="ARBA" id="ARBA00022630"/>
    </source>
</evidence>
<feature type="binding site" evidence="8">
    <location>
        <position position="230"/>
    </location>
    <ligand>
        <name>FAD</name>
        <dbReference type="ChEBI" id="CHEBI:57692"/>
    </ligand>
</feature>
<feature type="binding site" evidence="8">
    <location>
        <begin position="374"/>
        <end position="376"/>
    </location>
    <ligand>
        <name>FAD</name>
        <dbReference type="ChEBI" id="CHEBI:57692"/>
    </ligand>
</feature>
<name>A0A975XVS0_9RHOO</name>
<dbReference type="InterPro" id="IPR006050">
    <property type="entry name" value="DNA_photolyase_N"/>
</dbReference>
<dbReference type="PANTHER" id="PTHR11455:SF9">
    <property type="entry name" value="CRYPTOCHROME CIRCADIAN CLOCK 5 ISOFORM X1"/>
    <property type="match status" value="1"/>
</dbReference>